<protein>
    <recommendedName>
        <fullName evidence="5">Histidine kinase domain-containing protein</fullName>
    </recommendedName>
</protein>
<keyword evidence="1" id="KW-0808">Transferase</keyword>
<feature type="transmembrane region" description="Helical" evidence="4">
    <location>
        <begin position="244"/>
        <end position="264"/>
    </location>
</feature>
<evidence type="ECO:0000256" key="4">
    <source>
        <dbReference type="SAM" id="Phobius"/>
    </source>
</evidence>
<accession>I4EM86</accession>
<feature type="transmembrane region" description="Helical" evidence="4">
    <location>
        <begin position="342"/>
        <end position="367"/>
    </location>
</feature>
<dbReference type="EMBL" id="CAGS01000526">
    <property type="protein sequence ID" value="CCF85799.1"/>
    <property type="molecule type" value="Genomic_DNA"/>
</dbReference>
<dbReference type="SMART" id="SM00387">
    <property type="entry name" value="HATPase_c"/>
    <property type="match status" value="1"/>
</dbReference>
<comment type="caution">
    <text evidence="6">The sequence shown here is derived from an EMBL/GenBank/DDBJ whole genome shotgun (WGS) entry which is preliminary data.</text>
</comment>
<dbReference type="Pfam" id="PF02518">
    <property type="entry name" value="HATPase_c"/>
    <property type="match status" value="1"/>
</dbReference>
<dbReference type="SUPFAM" id="SSF50156">
    <property type="entry name" value="PDZ domain-like"/>
    <property type="match status" value="1"/>
</dbReference>
<sequence>MRQQTLWWPSSRRWVIVVLIIVSLVILGQLSFAAANRQPSLGLRGGISQGQVIISRVQPASRGWVAGIRAGDTVTALGGRPVTARDGPETVSTAAEVTVRTGSGRIITLSTADDAGMSPRLRTSFLVIAVSFLAVGGLIFLLTPHVIPALVALSFGTSAAAALLAAIATSSGLSWAFLVEFIAVITFSATTFLLFLVFPVNRLTFRRRRWLAITCITVNVVLILLYVAVFTFNSTAYEILRPVSFAAVTLNLLGAVALMLEAMARPRLVPAETRRSAGLVTVGTFAGVTPLCTLSLVPRVLGLSDVVTPEVAILSVVFLPVSLGAVALNRQFFGISRIVSRGLVALAVWLGLLTVYTVALYGLARVIDPAGNLIFHFGTAMASVALVATTFWPLQHRVRRLLERGLFRDVYDYAATLRDISSEIVHLASVEAIASHVLARLGGTLDLTWAAIVLDGADTSTSTYCWGKHPSSSDLPKFPEAGHYSSPAASHVVPLVADGMSIGTLAIGPKRYDAELLPGDRRLIATLAPLVATALQSAHLVRRLEIQVAVLEDRERTLAALSTRLLQIQEEERRRVAYEIHDELAQVAASTHQHLQALAKQHPAESLEEQEKMDRAMELAQRTVREARRMVANLRPTVLDDFGLSAAIRLQVEELQNAGWEISYQALPADDRLPAAVETTFFRVAQEALTNVRKHAKSTKVRIALSRAGSIVRLEIQDWGPGFDVNAAKAGTGVGEHMGLLGMRERLALIDGSFTLESQPGQGTRIIAEASTASQVAAGARERSNGA</sequence>
<dbReference type="InterPro" id="IPR050482">
    <property type="entry name" value="Sensor_HK_TwoCompSys"/>
</dbReference>
<organism evidence="6 7">
    <name type="scientific">Nitrolancea hollandica Lb</name>
    <dbReference type="NCBI Taxonomy" id="1129897"/>
    <lineage>
        <taxon>Bacteria</taxon>
        <taxon>Pseudomonadati</taxon>
        <taxon>Thermomicrobiota</taxon>
        <taxon>Thermomicrobia</taxon>
        <taxon>Sphaerobacterales</taxon>
        <taxon>Sphaerobacterineae</taxon>
        <taxon>Sphaerobacteraceae</taxon>
        <taxon>Nitrolancea</taxon>
    </lineage>
</organism>
<feature type="transmembrane region" description="Helical" evidence="4">
    <location>
        <begin position="175"/>
        <end position="198"/>
    </location>
</feature>
<dbReference type="Gene3D" id="3.30.565.10">
    <property type="entry name" value="Histidine kinase-like ATPase, C-terminal domain"/>
    <property type="match status" value="1"/>
</dbReference>
<dbReference type="SUPFAM" id="SSF55781">
    <property type="entry name" value="GAF domain-like"/>
    <property type="match status" value="1"/>
</dbReference>
<evidence type="ECO:0000313" key="6">
    <source>
        <dbReference type="EMBL" id="CCF85799.1"/>
    </source>
</evidence>
<evidence type="ECO:0000313" key="7">
    <source>
        <dbReference type="Proteomes" id="UP000004221"/>
    </source>
</evidence>
<feature type="transmembrane region" description="Helical" evidence="4">
    <location>
        <begin position="373"/>
        <end position="394"/>
    </location>
</feature>
<keyword evidence="3" id="KW-0902">Two-component regulatory system</keyword>
<feature type="transmembrane region" description="Helical" evidence="4">
    <location>
        <begin position="12"/>
        <end position="35"/>
    </location>
</feature>
<dbReference type="PROSITE" id="PS50109">
    <property type="entry name" value="HIS_KIN"/>
    <property type="match status" value="1"/>
</dbReference>
<dbReference type="InterPro" id="IPR036890">
    <property type="entry name" value="HATPase_C_sf"/>
</dbReference>
<dbReference type="RefSeq" id="WP_008480999.1">
    <property type="nucleotide sequence ID" value="NZ_CAGS01000526.1"/>
</dbReference>
<evidence type="ECO:0000259" key="5">
    <source>
        <dbReference type="PROSITE" id="PS50109"/>
    </source>
</evidence>
<dbReference type="GO" id="GO:0046983">
    <property type="term" value="F:protein dimerization activity"/>
    <property type="evidence" value="ECO:0007669"/>
    <property type="project" value="InterPro"/>
</dbReference>
<feature type="domain" description="Histidine kinase" evidence="5">
    <location>
        <begin position="575"/>
        <end position="774"/>
    </location>
</feature>
<dbReference type="GO" id="GO:0016020">
    <property type="term" value="C:membrane"/>
    <property type="evidence" value="ECO:0007669"/>
    <property type="project" value="InterPro"/>
</dbReference>
<dbReference type="OrthoDB" id="138946at2"/>
<reference evidence="6 7" key="1">
    <citation type="journal article" date="2012" name="ISME J.">
        <title>Nitrification expanded: discovery, physiology and genomics of a nitrite-oxidizing bacterium from the phylum Chloroflexi.</title>
        <authorList>
            <person name="Sorokin D.Y."/>
            <person name="Lucker S."/>
            <person name="Vejmelkova D."/>
            <person name="Kostrikina N.A."/>
            <person name="Kleerebezem R."/>
            <person name="Rijpstra W.I."/>
            <person name="Damste J.S."/>
            <person name="Le Paslier D."/>
            <person name="Muyzer G."/>
            <person name="Wagner M."/>
            <person name="van Loosdrecht M.C."/>
            <person name="Daims H."/>
        </authorList>
    </citation>
    <scope>NUCLEOTIDE SEQUENCE [LARGE SCALE GENOMIC DNA]</scope>
    <source>
        <strain evidence="7">none</strain>
    </source>
</reference>
<dbReference type="InterPro" id="IPR011712">
    <property type="entry name" value="Sig_transdc_His_kin_sub3_dim/P"/>
</dbReference>
<keyword evidence="4" id="KW-0812">Transmembrane</keyword>
<feature type="transmembrane region" description="Helical" evidence="4">
    <location>
        <begin position="311"/>
        <end position="330"/>
    </location>
</feature>
<feature type="transmembrane region" description="Helical" evidence="4">
    <location>
        <begin position="123"/>
        <end position="142"/>
    </location>
</feature>
<keyword evidence="2" id="KW-0418">Kinase</keyword>
<keyword evidence="7" id="KW-1185">Reference proteome</keyword>
<dbReference type="InterPro" id="IPR003594">
    <property type="entry name" value="HATPase_dom"/>
</dbReference>
<dbReference type="CDD" id="cd16917">
    <property type="entry name" value="HATPase_UhpB-NarQ-NarX-like"/>
    <property type="match status" value="1"/>
</dbReference>
<dbReference type="Gene3D" id="3.30.450.40">
    <property type="match status" value="1"/>
</dbReference>
<evidence type="ECO:0000256" key="2">
    <source>
        <dbReference type="ARBA" id="ARBA00022777"/>
    </source>
</evidence>
<keyword evidence="4" id="KW-1133">Transmembrane helix</keyword>
<feature type="transmembrane region" description="Helical" evidence="4">
    <location>
        <begin position="210"/>
        <end position="232"/>
    </location>
</feature>
<proteinExistence type="predicted"/>
<gene>
    <name evidence="6" type="ORF">NITHO_5720001</name>
</gene>
<dbReference type="Pfam" id="PF07730">
    <property type="entry name" value="HisKA_3"/>
    <property type="match status" value="1"/>
</dbReference>
<feature type="transmembrane region" description="Helical" evidence="4">
    <location>
        <begin position="149"/>
        <end position="169"/>
    </location>
</feature>
<evidence type="ECO:0000256" key="1">
    <source>
        <dbReference type="ARBA" id="ARBA00022679"/>
    </source>
</evidence>
<dbReference type="Gene3D" id="2.30.42.10">
    <property type="match status" value="1"/>
</dbReference>
<dbReference type="Gene3D" id="1.20.5.1930">
    <property type="match status" value="1"/>
</dbReference>
<dbReference type="SUPFAM" id="SSF55874">
    <property type="entry name" value="ATPase domain of HSP90 chaperone/DNA topoisomerase II/histidine kinase"/>
    <property type="match status" value="1"/>
</dbReference>
<evidence type="ECO:0000256" key="3">
    <source>
        <dbReference type="ARBA" id="ARBA00023012"/>
    </source>
</evidence>
<dbReference type="InterPro" id="IPR005467">
    <property type="entry name" value="His_kinase_dom"/>
</dbReference>
<keyword evidence="4" id="KW-0472">Membrane</keyword>
<name>I4EM86_9BACT</name>
<dbReference type="PANTHER" id="PTHR24421">
    <property type="entry name" value="NITRATE/NITRITE SENSOR PROTEIN NARX-RELATED"/>
    <property type="match status" value="1"/>
</dbReference>
<dbReference type="InterPro" id="IPR036034">
    <property type="entry name" value="PDZ_sf"/>
</dbReference>
<dbReference type="AlphaFoldDB" id="I4EM86"/>
<feature type="transmembrane region" description="Helical" evidence="4">
    <location>
        <begin position="276"/>
        <end position="299"/>
    </location>
</feature>
<dbReference type="InterPro" id="IPR029016">
    <property type="entry name" value="GAF-like_dom_sf"/>
</dbReference>
<dbReference type="Proteomes" id="UP000004221">
    <property type="component" value="Unassembled WGS sequence"/>
</dbReference>
<dbReference type="GO" id="GO:0000155">
    <property type="term" value="F:phosphorelay sensor kinase activity"/>
    <property type="evidence" value="ECO:0007669"/>
    <property type="project" value="InterPro"/>
</dbReference>